<protein>
    <submittedName>
        <fullName evidence="2">HD domain-containing protein</fullName>
    </submittedName>
</protein>
<gene>
    <name evidence="2" type="ORF">OXH55_14205</name>
</gene>
<dbReference type="PROSITE" id="PS51832">
    <property type="entry name" value="HD_GYP"/>
    <property type="match status" value="1"/>
</dbReference>
<dbReference type="Pfam" id="PF13487">
    <property type="entry name" value="HD_5"/>
    <property type="match status" value="1"/>
</dbReference>
<organism evidence="2 3">
    <name type="scientific">Clostridium ganghwense</name>
    <dbReference type="NCBI Taxonomy" id="312089"/>
    <lineage>
        <taxon>Bacteria</taxon>
        <taxon>Bacillati</taxon>
        <taxon>Bacillota</taxon>
        <taxon>Clostridia</taxon>
        <taxon>Eubacteriales</taxon>
        <taxon>Clostridiaceae</taxon>
        <taxon>Clostridium</taxon>
    </lineage>
</organism>
<sequence>MSELRFSLKNDFKVIKNESLNLETVLHSKRVAIYAKQLAQQMNYTSKQINYLVLAALNHDIGKCKIPQHVLNKKGRLTQQEYELVKNHAKYGSNILTKYKFSNDFCNIVKFHHENFDGSGYYGVVGNKIPITSRIIHIVDVYDALISNRCYRKAYTKEKALEIIENERDTYDPYIFHVFMKIMDKDL</sequence>
<dbReference type="SUPFAM" id="SSF109604">
    <property type="entry name" value="HD-domain/PDEase-like"/>
    <property type="match status" value="1"/>
</dbReference>
<dbReference type="PANTHER" id="PTHR43155:SF2">
    <property type="entry name" value="CYCLIC DI-GMP PHOSPHODIESTERASE PA4108"/>
    <property type="match status" value="1"/>
</dbReference>
<dbReference type="CDD" id="cd00077">
    <property type="entry name" value="HDc"/>
    <property type="match status" value="1"/>
</dbReference>
<comment type="caution">
    <text evidence="2">The sequence shown here is derived from an EMBL/GenBank/DDBJ whole genome shotgun (WGS) entry which is preliminary data.</text>
</comment>
<keyword evidence="3" id="KW-1185">Reference proteome</keyword>
<dbReference type="RefSeq" id="WP_268050692.1">
    <property type="nucleotide sequence ID" value="NZ_JAPQES010000005.1"/>
</dbReference>
<dbReference type="InterPro" id="IPR003607">
    <property type="entry name" value="HD/PDEase_dom"/>
</dbReference>
<dbReference type="NCBIfam" id="TIGR00277">
    <property type="entry name" value="HDIG"/>
    <property type="match status" value="1"/>
</dbReference>
<dbReference type="Proteomes" id="UP001079657">
    <property type="component" value="Unassembled WGS sequence"/>
</dbReference>
<evidence type="ECO:0000313" key="2">
    <source>
        <dbReference type="EMBL" id="MCY6371796.1"/>
    </source>
</evidence>
<feature type="domain" description="HD-GYP" evidence="1">
    <location>
        <begin position="2"/>
        <end position="187"/>
    </location>
</feature>
<evidence type="ECO:0000259" key="1">
    <source>
        <dbReference type="PROSITE" id="PS51832"/>
    </source>
</evidence>
<dbReference type="InterPro" id="IPR037522">
    <property type="entry name" value="HD_GYP_dom"/>
</dbReference>
<dbReference type="EMBL" id="JAPQES010000005">
    <property type="protein sequence ID" value="MCY6371796.1"/>
    <property type="molecule type" value="Genomic_DNA"/>
</dbReference>
<evidence type="ECO:0000313" key="3">
    <source>
        <dbReference type="Proteomes" id="UP001079657"/>
    </source>
</evidence>
<dbReference type="PANTHER" id="PTHR43155">
    <property type="entry name" value="CYCLIC DI-GMP PHOSPHODIESTERASE PA4108-RELATED"/>
    <property type="match status" value="1"/>
</dbReference>
<dbReference type="SMART" id="SM00471">
    <property type="entry name" value="HDc"/>
    <property type="match status" value="1"/>
</dbReference>
<accession>A0ABT4CRV8</accession>
<name>A0ABT4CRV8_9CLOT</name>
<proteinExistence type="predicted"/>
<dbReference type="InterPro" id="IPR006675">
    <property type="entry name" value="HDIG_dom"/>
</dbReference>
<dbReference type="Gene3D" id="1.10.3210.10">
    <property type="entry name" value="Hypothetical protein af1432"/>
    <property type="match status" value="1"/>
</dbReference>
<reference evidence="2" key="1">
    <citation type="submission" date="2022-12" db="EMBL/GenBank/DDBJ databases">
        <authorList>
            <person name="Wang J."/>
        </authorList>
    </citation>
    <scope>NUCLEOTIDE SEQUENCE</scope>
    <source>
        <strain evidence="2">HY-42-06</strain>
    </source>
</reference>